<organism evidence="2 3">
    <name type="scientific">Racocetra fulgida</name>
    <dbReference type="NCBI Taxonomy" id="60492"/>
    <lineage>
        <taxon>Eukaryota</taxon>
        <taxon>Fungi</taxon>
        <taxon>Fungi incertae sedis</taxon>
        <taxon>Mucoromycota</taxon>
        <taxon>Glomeromycotina</taxon>
        <taxon>Glomeromycetes</taxon>
        <taxon>Diversisporales</taxon>
        <taxon>Gigasporaceae</taxon>
        <taxon>Racocetra</taxon>
    </lineage>
</organism>
<evidence type="ECO:0000313" key="3">
    <source>
        <dbReference type="Proteomes" id="UP000789396"/>
    </source>
</evidence>
<dbReference type="EMBL" id="CAJVPZ010018726">
    <property type="protein sequence ID" value="CAG8689915.1"/>
    <property type="molecule type" value="Genomic_DNA"/>
</dbReference>
<dbReference type="AlphaFoldDB" id="A0A9N9HLL6"/>
<evidence type="ECO:0000313" key="2">
    <source>
        <dbReference type="EMBL" id="CAG8689915.1"/>
    </source>
</evidence>
<proteinExistence type="predicted"/>
<evidence type="ECO:0000256" key="1">
    <source>
        <dbReference type="SAM" id="Coils"/>
    </source>
</evidence>
<reference evidence="2" key="1">
    <citation type="submission" date="2021-06" db="EMBL/GenBank/DDBJ databases">
        <authorList>
            <person name="Kallberg Y."/>
            <person name="Tangrot J."/>
            <person name="Rosling A."/>
        </authorList>
    </citation>
    <scope>NUCLEOTIDE SEQUENCE</scope>
    <source>
        <strain evidence="2">IN212</strain>
    </source>
</reference>
<keyword evidence="1" id="KW-0175">Coiled coil</keyword>
<keyword evidence="3" id="KW-1185">Reference proteome</keyword>
<gene>
    <name evidence="2" type="ORF">RFULGI_LOCUS9954</name>
</gene>
<dbReference type="OrthoDB" id="2437540at2759"/>
<protein>
    <submittedName>
        <fullName evidence="2">16127_t:CDS:1</fullName>
    </submittedName>
</protein>
<feature type="coiled-coil region" evidence="1">
    <location>
        <begin position="2"/>
        <end position="40"/>
    </location>
</feature>
<comment type="caution">
    <text evidence="2">The sequence shown here is derived from an EMBL/GenBank/DDBJ whole genome shotgun (WGS) entry which is preliminary data.</text>
</comment>
<sequence length="142" mass="16598">MKQKLEAKNYEHMKEKIRLRDEHMEEIIRLRDKHKDDEAELVARTADVLKLRKICNVRSALELREPADFLLESLNKDPEFKKCLEETCDMNNVHIEAVKKCIGGLYHTPTTEFHGHDKVVVSAKDWAVNEIIALEFTESLKI</sequence>
<dbReference type="Proteomes" id="UP000789396">
    <property type="component" value="Unassembled WGS sequence"/>
</dbReference>
<accession>A0A9N9HLL6</accession>
<name>A0A9N9HLL6_9GLOM</name>